<keyword evidence="3" id="KW-1003">Cell membrane</keyword>
<evidence type="ECO:0000313" key="9">
    <source>
        <dbReference type="Proteomes" id="UP000824123"/>
    </source>
</evidence>
<evidence type="ECO:0000256" key="4">
    <source>
        <dbReference type="ARBA" id="ARBA00022692"/>
    </source>
</evidence>
<feature type="transmembrane region" description="Helical" evidence="7">
    <location>
        <begin position="170"/>
        <end position="186"/>
    </location>
</feature>
<keyword evidence="6 7" id="KW-0472">Membrane</keyword>
<reference evidence="8" key="2">
    <citation type="journal article" date="2021" name="PeerJ">
        <title>Extensive microbial diversity within the chicken gut microbiome revealed by metagenomics and culture.</title>
        <authorList>
            <person name="Gilroy R."/>
            <person name="Ravi A."/>
            <person name="Getino M."/>
            <person name="Pursley I."/>
            <person name="Horton D.L."/>
            <person name="Alikhan N.F."/>
            <person name="Baker D."/>
            <person name="Gharbi K."/>
            <person name="Hall N."/>
            <person name="Watson M."/>
            <person name="Adriaenssens E.M."/>
            <person name="Foster-Nyarko E."/>
            <person name="Jarju S."/>
            <person name="Secka A."/>
            <person name="Antonio M."/>
            <person name="Oren A."/>
            <person name="Chaudhuri R.R."/>
            <person name="La Ragione R."/>
            <person name="Hildebrand F."/>
            <person name="Pallen M.J."/>
        </authorList>
    </citation>
    <scope>NUCLEOTIDE SEQUENCE</scope>
    <source>
        <strain evidence="8">ChiSxjej2B14-8506</strain>
    </source>
</reference>
<keyword evidence="4 7" id="KW-0812">Transmembrane</keyword>
<protein>
    <submittedName>
        <fullName evidence="8">Chromate transporter</fullName>
    </submittedName>
</protein>
<keyword evidence="5 7" id="KW-1133">Transmembrane helix</keyword>
<dbReference type="Proteomes" id="UP000824123">
    <property type="component" value="Unassembled WGS sequence"/>
</dbReference>
<feature type="transmembrane region" description="Helical" evidence="7">
    <location>
        <begin position="84"/>
        <end position="104"/>
    </location>
</feature>
<evidence type="ECO:0000256" key="7">
    <source>
        <dbReference type="SAM" id="Phobius"/>
    </source>
</evidence>
<proteinExistence type="inferred from homology"/>
<name>A0A9D1LRK6_9FIRM</name>
<accession>A0A9D1LRK6</accession>
<dbReference type="PANTHER" id="PTHR43663:SF1">
    <property type="entry name" value="CHROMATE TRANSPORTER"/>
    <property type="match status" value="1"/>
</dbReference>
<organism evidence="8 9">
    <name type="scientific">Candidatus Fimadaptatus faecigallinarum</name>
    <dbReference type="NCBI Taxonomy" id="2840814"/>
    <lineage>
        <taxon>Bacteria</taxon>
        <taxon>Bacillati</taxon>
        <taxon>Bacillota</taxon>
        <taxon>Clostridia</taxon>
        <taxon>Eubacteriales</taxon>
        <taxon>Candidatus Fimadaptatus</taxon>
    </lineage>
</organism>
<feature type="transmembrane region" description="Helical" evidence="7">
    <location>
        <begin position="12"/>
        <end position="37"/>
    </location>
</feature>
<gene>
    <name evidence="8" type="ORF">IAC59_05960</name>
</gene>
<evidence type="ECO:0000256" key="6">
    <source>
        <dbReference type="ARBA" id="ARBA00023136"/>
    </source>
</evidence>
<sequence>MEQKPVARGRHTLWTLFTSMLYISSFTFGGGFVIVTFMKRKFVDGLHWLTEDEMLDMTALAQSAPGAIAVNAAILVGRRVAGTVGMLVAVAGTIIPPMVILSVISLFYEAFAHNRWVAAALSGMQAGVAAVICDVVINLGSRVVKERSALSIAIMAIAFVAAAVFDVNVIIIILCAAAVGAARILIERARRKAG</sequence>
<comment type="caution">
    <text evidence="8">The sequence shown here is derived from an EMBL/GenBank/DDBJ whole genome shotgun (WGS) entry which is preliminary data.</text>
</comment>
<evidence type="ECO:0000256" key="1">
    <source>
        <dbReference type="ARBA" id="ARBA00004651"/>
    </source>
</evidence>
<dbReference type="InterPro" id="IPR003370">
    <property type="entry name" value="Chromate_transpt"/>
</dbReference>
<dbReference type="Pfam" id="PF02417">
    <property type="entry name" value="Chromate_transp"/>
    <property type="match status" value="1"/>
</dbReference>
<dbReference type="InterPro" id="IPR052518">
    <property type="entry name" value="CHR_Transporter"/>
</dbReference>
<comment type="similarity">
    <text evidence="2">Belongs to the chromate ion transporter (CHR) (TC 2.A.51) family.</text>
</comment>
<dbReference type="GO" id="GO:0005886">
    <property type="term" value="C:plasma membrane"/>
    <property type="evidence" value="ECO:0007669"/>
    <property type="project" value="UniProtKB-SubCell"/>
</dbReference>
<feature type="transmembrane region" description="Helical" evidence="7">
    <location>
        <begin position="116"/>
        <end position="137"/>
    </location>
</feature>
<dbReference type="PANTHER" id="PTHR43663">
    <property type="entry name" value="CHROMATE TRANSPORT PROTEIN-RELATED"/>
    <property type="match status" value="1"/>
</dbReference>
<evidence type="ECO:0000256" key="5">
    <source>
        <dbReference type="ARBA" id="ARBA00022989"/>
    </source>
</evidence>
<feature type="transmembrane region" description="Helical" evidence="7">
    <location>
        <begin position="149"/>
        <end position="164"/>
    </location>
</feature>
<reference evidence="8" key="1">
    <citation type="submission" date="2020-10" db="EMBL/GenBank/DDBJ databases">
        <authorList>
            <person name="Gilroy R."/>
        </authorList>
    </citation>
    <scope>NUCLEOTIDE SEQUENCE</scope>
    <source>
        <strain evidence="8">ChiSxjej2B14-8506</strain>
    </source>
</reference>
<comment type="subcellular location">
    <subcellularLocation>
        <location evidence="1">Cell membrane</location>
        <topology evidence="1">Multi-pass membrane protein</topology>
    </subcellularLocation>
</comment>
<dbReference type="GO" id="GO:0015109">
    <property type="term" value="F:chromate transmembrane transporter activity"/>
    <property type="evidence" value="ECO:0007669"/>
    <property type="project" value="InterPro"/>
</dbReference>
<feature type="transmembrane region" description="Helical" evidence="7">
    <location>
        <begin position="57"/>
        <end position="77"/>
    </location>
</feature>
<evidence type="ECO:0000256" key="2">
    <source>
        <dbReference type="ARBA" id="ARBA00005262"/>
    </source>
</evidence>
<evidence type="ECO:0000256" key="3">
    <source>
        <dbReference type="ARBA" id="ARBA00022475"/>
    </source>
</evidence>
<dbReference type="EMBL" id="DVNK01000038">
    <property type="protein sequence ID" value="HIU46784.1"/>
    <property type="molecule type" value="Genomic_DNA"/>
</dbReference>
<dbReference type="AlphaFoldDB" id="A0A9D1LRK6"/>
<evidence type="ECO:0000313" key="8">
    <source>
        <dbReference type="EMBL" id="HIU46784.1"/>
    </source>
</evidence>